<name>A0ACB8UBM2_9APHY</name>
<gene>
    <name evidence="1" type="ORF">BDY19DRAFT_931227</name>
</gene>
<sequence length="260" mass="29024">MPTCVICLNALRNPAALPCGHVFCYDCIVKVVRNVQPFTQQHFCATCRAPYTIANIDSALIPTHLRPHLTPAVRKLSLDFTIPTTTPNASPISECDRLRSENASLRACCEIWRKRAAVHAAASLGLVGLARLTRDEVIKSKKEKLELEAKYNALKRSHPSEPVKNEWAERKPVYPLTPPERFESPRSFRRRPRAITPSVYRASSPSDDEESYCSDCSDCQPAMKRRRSLSSDMSPFVKESPMSPVLPPTPPESSASSESF</sequence>
<accession>A0ACB8UBM2</accession>
<organism evidence="1 2">
    <name type="scientific">Irpex rosettiformis</name>
    <dbReference type="NCBI Taxonomy" id="378272"/>
    <lineage>
        <taxon>Eukaryota</taxon>
        <taxon>Fungi</taxon>
        <taxon>Dikarya</taxon>
        <taxon>Basidiomycota</taxon>
        <taxon>Agaricomycotina</taxon>
        <taxon>Agaricomycetes</taxon>
        <taxon>Polyporales</taxon>
        <taxon>Irpicaceae</taxon>
        <taxon>Irpex</taxon>
    </lineage>
</organism>
<protein>
    <submittedName>
        <fullName evidence="1">Uncharacterized protein</fullName>
    </submittedName>
</protein>
<reference evidence="1" key="1">
    <citation type="journal article" date="2021" name="Environ. Microbiol.">
        <title>Gene family expansions and transcriptome signatures uncover fungal adaptations to wood decay.</title>
        <authorList>
            <person name="Hage H."/>
            <person name="Miyauchi S."/>
            <person name="Viragh M."/>
            <person name="Drula E."/>
            <person name="Min B."/>
            <person name="Chaduli D."/>
            <person name="Navarro D."/>
            <person name="Favel A."/>
            <person name="Norest M."/>
            <person name="Lesage-Meessen L."/>
            <person name="Balint B."/>
            <person name="Merenyi Z."/>
            <person name="de Eugenio L."/>
            <person name="Morin E."/>
            <person name="Martinez A.T."/>
            <person name="Baldrian P."/>
            <person name="Stursova M."/>
            <person name="Martinez M.J."/>
            <person name="Novotny C."/>
            <person name="Magnuson J.K."/>
            <person name="Spatafora J.W."/>
            <person name="Maurice S."/>
            <person name="Pangilinan J."/>
            <person name="Andreopoulos W."/>
            <person name="LaButti K."/>
            <person name="Hundley H."/>
            <person name="Na H."/>
            <person name="Kuo A."/>
            <person name="Barry K."/>
            <person name="Lipzen A."/>
            <person name="Henrissat B."/>
            <person name="Riley R."/>
            <person name="Ahrendt S."/>
            <person name="Nagy L.G."/>
            <person name="Grigoriev I.V."/>
            <person name="Martin F."/>
            <person name="Rosso M.N."/>
        </authorList>
    </citation>
    <scope>NUCLEOTIDE SEQUENCE</scope>
    <source>
        <strain evidence="1">CBS 384.51</strain>
    </source>
</reference>
<dbReference type="Proteomes" id="UP001055072">
    <property type="component" value="Unassembled WGS sequence"/>
</dbReference>
<proteinExistence type="predicted"/>
<dbReference type="EMBL" id="MU274905">
    <property type="protein sequence ID" value="KAI0091586.1"/>
    <property type="molecule type" value="Genomic_DNA"/>
</dbReference>
<comment type="caution">
    <text evidence="1">The sequence shown here is derived from an EMBL/GenBank/DDBJ whole genome shotgun (WGS) entry which is preliminary data.</text>
</comment>
<evidence type="ECO:0000313" key="2">
    <source>
        <dbReference type="Proteomes" id="UP001055072"/>
    </source>
</evidence>
<keyword evidence="2" id="KW-1185">Reference proteome</keyword>
<evidence type="ECO:0000313" key="1">
    <source>
        <dbReference type="EMBL" id="KAI0091586.1"/>
    </source>
</evidence>